<evidence type="ECO:0000313" key="7">
    <source>
        <dbReference type="Proteomes" id="UP000053617"/>
    </source>
</evidence>
<evidence type="ECO:0000256" key="1">
    <source>
        <dbReference type="ARBA" id="ARBA00022694"/>
    </source>
</evidence>
<dbReference type="Pfam" id="PF04032">
    <property type="entry name" value="Rpr2"/>
    <property type="match status" value="1"/>
</dbReference>
<accession>A0A0D2JKY3</accession>
<evidence type="ECO:0008006" key="8">
    <source>
        <dbReference type="Google" id="ProtNLM"/>
    </source>
</evidence>
<proteinExistence type="inferred from homology"/>
<organism evidence="6 7">
    <name type="scientific">Rhinocladiella mackenziei CBS 650.93</name>
    <dbReference type="NCBI Taxonomy" id="1442369"/>
    <lineage>
        <taxon>Eukaryota</taxon>
        <taxon>Fungi</taxon>
        <taxon>Dikarya</taxon>
        <taxon>Ascomycota</taxon>
        <taxon>Pezizomycotina</taxon>
        <taxon>Eurotiomycetes</taxon>
        <taxon>Chaetothyriomycetidae</taxon>
        <taxon>Chaetothyriales</taxon>
        <taxon>Herpotrichiellaceae</taxon>
        <taxon>Rhinocladiella</taxon>
    </lineage>
</organism>
<evidence type="ECO:0000256" key="3">
    <source>
        <dbReference type="ARBA" id="ARBA00022833"/>
    </source>
</evidence>
<dbReference type="GO" id="GO:0008033">
    <property type="term" value="P:tRNA processing"/>
    <property type="evidence" value="ECO:0007669"/>
    <property type="project" value="UniProtKB-KW"/>
</dbReference>
<evidence type="ECO:0000256" key="5">
    <source>
        <dbReference type="SAM" id="MobiDB-lite"/>
    </source>
</evidence>
<evidence type="ECO:0000256" key="2">
    <source>
        <dbReference type="ARBA" id="ARBA00022723"/>
    </source>
</evidence>
<keyword evidence="1" id="KW-0819">tRNA processing</keyword>
<dbReference type="PANTHER" id="PTHR14742:SF0">
    <property type="entry name" value="RIBONUCLEASE P PROTEIN SUBUNIT P21"/>
    <property type="match status" value="1"/>
</dbReference>
<dbReference type="GO" id="GO:0046872">
    <property type="term" value="F:metal ion binding"/>
    <property type="evidence" value="ECO:0007669"/>
    <property type="project" value="UniProtKB-KW"/>
</dbReference>
<dbReference type="InterPro" id="IPR007175">
    <property type="entry name" value="Rpr2/Snm1/Rpp21"/>
</dbReference>
<dbReference type="RefSeq" id="XP_013277256.1">
    <property type="nucleotide sequence ID" value="XM_013421802.1"/>
</dbReference>
<feature type="region of interest" description="Disordered" evidence="5">
    <location>
        <begin position="140"/>
        <end position="168"/>
    </location>
</feature>
<dbReference type="PANTHER" id="PTHR14742">
    <property type="entry name" value="RIBONUCLEASE P SUBUNIT P21"/>
    <property type="match status" value="1"/>
</dbReference>
<evidence type="ECO:0000256" key="4">
    <source>
        <dbReference type="ARBA" id="ARBA00038402"/>
    </source>
</evidence>
<dbReference type="HOGENOM" id="CLU_079140_1_1_1"/>
<feature type="compositionally biased region" description="Basic and acidic residues" evidence="5">
    <location>
        <begin position="143"/>
        <end position="168"/>
    </location>
</feature>
<dbReference type="Proteomes" id="UP000053617">
    <property type="component" value="Unassembled WGS sequence"/>
</dbReference>
<dbReference type="GO" id="GO:0005655">
    <property type="term" value="C:nucleolar ribonuclease P complex"/>
    <property type="evidence" value="ECO:0007669"/>
    <property type="project" value="TreeGrafter"/>
</dbReference>
<keyword evidence="2" id="KW-0479">Metal-binding</keyword>
<gene>
    <name evidence="6" type="ORF">Z518_01201</name>
</gene>
<feature type="region of interest" description="Disordered" evidence="5">
    <location>
        <begin position="34"/>
        <end position="54"/>
    </location>
</feature>
<keyword evidence="3" id="KW-0862">Zinc</keyword>
<name>A0A0D2JKY3_9EURO</name>
<keyword evidence="7" id="KW-1185">Reference proteome</keyword>
<dbReference type="STRING" id="1442369.A0A0D2JKY3"/>
<sequence length="168" mass="18473">MAKAKGSKGSIPQRHLHSRLSYLHQAATFLATADTQKSSAPKNEGVTTHASLAPGIDSQIPSEATRLLAHLRGVSRKSQIRLGPTVKHSICKRCDTLMLPGRTSSEMIVNSSKNGQKPWADIFEVYCTQCGSVKRFPVGMAKGKRENSRPKALVKEEDRRRRDPIPTT</sequence>
<comment type="similarity">
    <text evidence="4">Belongs to the eukaryotic/archaeal RNase P protein component 4 family.</text>
</comment>
<dbReference type="GeneID" id="25289272"/>
<dbReference type="Gene3D" id="6.20.50.20">
    <property type="match status" value="1"/>
</dbReference>
<protein>
    <recommendedName>
        <fullName evidence="8">Rpr2-domain-containing protein</fullName>
    </recommendedName>
</protein>
<reference evidence="6 7" key="1">
    <citation type="submission" date="2015-01" db="EMBL/GenBank/DDBJ databases">
        <title>The Genome Sequence of Rhinocladiella mackenzie CBS 650.93.</title>
        <authorList>
            <consortium name="The Broad Institute Genomics Platform"/>
            <person name="Cuomo C."/>
            <person name="de Hoog S."/>
            <person name="Gorbushina A."/>
            <person name="Stielow B."/>
            <person name="Teixiera M."/>
            <person name="Abouelleil A."/>
            <person name="Chapman S.B."/>
            <person name="Priest M."/>
            <person name="Young S.K."/>
            <person name="Wortman J."/>
            <person name="Nusbaum C."/>
            <person name="Birren B."/>
        </authorList>
    </citation>
    <scope>NUCLEOTIDE SEQUENCE [LARGE SCALE GENOMIC DNA]</scope>
    <source>
        <strain evidence="6 7">CBS 650.93</strain>
    </source>
</reference>
<evidence type="ECO:0000313" key="6">
    <source>
        <dbReference type="EMBL" id="KIX10120.1"/>
    </source>
</evidence>
<dbReference type="VEuPathDB" id="FungiDB:Z518_01201"/>
<dbReference type="EMBL" id="KN847475">
    <property type="protein sequence ID" value="KIX10120.1"/>
    <property type="molecule type" value="Genomic_DNA"/>
</dbReference>
<dbReference type="OrthoDB" id="128536at2759"/>
<dbReference type="AlphaFoldDB" id="A0A0D2JKY3"/>
<feature type="compositionally biased region" description="Polar residues" evidence="5">
    <location>
        <begin position="34"/>
        <end position="50"/>
    </location>
</feature>